<dbReference type="FunFam" id="3.30.2350.10:FF:000005">
    <property type="entry name" value="Pseudouridine synthase"/>
    <property type="match status" value="1"/>
</dbReference>
<evidence type="ECO:0000313" key="9">
    <source>
        <dbReference type="Proteomes" id="UP000183988"/>
    </source>
</evidence>
<accession>A0A1M5IQU2</accession>
<evidence type="ECO:0000256" key="4">
    <source>
        <dbReference type="PIRSR" id="PIRSR606225-1"/>
    </source>
</evidence>
<dbReference type="OrthoDB" id="9807829at2"/>
<organism evidence="8 9">
    <name type="scientific">Ornithinibacillus halophilus</name>
    <dbReference type="NCBI Taxonomy" id="930117"/>
    <lineage>
        <taxon>Bacteria</taxon>
        <taxon>Bacillati</taxon>
        <taxon>Bacillota</taxon>
        <taxon>Bacilli</taxon>
        <taxon>Bacillales</taxon>
        <taxon>Bacillaceae</taxon>
        <taxon>Ornithinibacillus</taxon>
    </lineage>
</organism>
<gene>
    <name evidence="8" type="ORF">SAMN05216225_102544</name>
</gene>
<feature type="domain" description="Pseudouridine synthase RsuA/RluA-like" evidence="7">
    <location>
        <begin position="87"/>
        <end position="237"/>
    </location>
</feature>
<keyword evidence="9" id="KW-1185">Reference proteome</keyword>
<dbReference type="InterPro" id="IPR020103">
    <property type="entry name" value="PsdUridine_synth_cat_dom_sf"/>
</dbReference>
<dbReference type="GO" id="GO:0003723">
    <property type="term" value="F:RNA binding"/>
    <property type="evidence" value="ECO:0007669"/>
    <property type="project" value="UniProtKB-KW"/>
</dbReference>
<dbReference type="EC" id="5.4.99.-" evidence="6"/>
<comment type="similarity">
    <text evidence="2 6">Belongs to the pseudouridine synthase RluA family.</text>
</comment>
<evidence type="ECO:0000256" key="5">
    <source>
        <dbReference type="PROSITE-ProRule" id="PRU00182"/>
    </source>
</evidence>
<feature type="active site" evidence="4">
    <location>
        <position position="133"/>
    </location>
</feature>
<dbReference type="InterPro" id="IPR050188">
    <property type="entry name" value="RluA_PseudoU_synthase"/>
</dbReference>
<comment type="catalytic activity">
    <reaction evidence="1 6">
        <text>a uridine in RNA = a pseudouridine in RNA</text>
        <dbReference type="Rhea" id="RHEA:48348"/>
        <dbReference type="Rhea" id="RHEA-COMP:12068"/>
        <dbReference type="Rhea" id="RHEA-COMP:12069"/>
        <dbReference type="ChEBI" id="CHEBI:65314"/>
        <dbReference type="ChEBI" id="CHEBI:65315"/>
    </reaction>
</comment>
<reference evidence="8 9" key="1">
    <citation type="submission" date="2016-11" db="EMBL/GenBank/DDBJ databases">
        <authorList>
            <person name="Jaros S."/>
            <person name="Januszkiewicz K."/>
            <person name="Wedrychowicz H."/>
        </authorList>
    </citation>
    <scope>NUCLEOTIDE SEQUENCE [LARGE SCALE GENOMIC DNA]</scope>
    <source>
        <strain evidence="8 9">IBRC-M 10683</strain>
    </source>
</reference>
<keyword evidence="5" id="KW-0694">RNA-binding</keyword>
<dbReference type="NCBIfam" id="TIGR00005">
    <property type="entry name" value="rluA_subfam"/>
    <property type="match status" value="1"/>
</dbReference>
<name>A0A1M5IQU2_9BACI</name>
<sequence length="292" mass="33324">MEWKINEQNEGMTIREFLQREHQFSRRIIKAIIYDGGKILVNHEPKTVRYVLKSNDELKIVFPPESKGNHMYPENLPLDIVYEDSSILIVNKRAGIATIPSSQHQGGTVANAILAYYEKQQIPYTVHVVTRLDRDTSGLLLIAKSRYIHSLLSTSQKQGNVSRKYQAIVEGIPVPLEGVIDEKIGRKEGSIIEREVRSNGQRAVTHYKVMETNHGHALVDVVLETGRTHQIRVHFSHIKHPLAGDDLYGGSLKRINRQALHCYQLQFIHPITKKSLIFTTEIPEDMKKILAQ</sequence>
<dbReference type="PROSITE" id="PS01129">
    <property type="entry name" value="PSI_RLU"/>
    <property type="match status" value="1"/>
</dbReference>
<dbReference type="PANTHER" id="PTHR21600:SF35">
    <property type="entry name" value="PSEUDOURIDINE SYNTHASE"/>
    <property type="match status" value="1"/>
</dbReference>
<dbReference type="GO" id="GO:0140098">
    <property type="term" value="F:catalytic activity, acting on RNA"/>
    <property type="evidence" value="ECO:0007669"/>
    <property type="project" value="UniProtKB-ARBA"/>
</dbReference>
<dbReference type="RefSeq" id="WP_072890840.1">
    <property type="nucleotide sequence ID" value="NZ_FQVW01000025.1"/>
</dbReference>
<dbReference type="GO" id="GO:0000455">
    <property type="term" value="P:enzyme-directed rRNA pseudouridine synthesis"/>
    <property type="evidence" value="ECO:0007669"/>
    <property type="project" value="TreeGrafter"/>
</dbReference>
<dbReference type="AlphaFoldDB" id="A0A1M5IQU2"/>
<evidence type="ECO:0000256" key="3">
    <source>
        <dbReference type="ARBA" id="ARBA00023235"/>
    </source>
</evidence>
<proteinExistence type="inferred from homology"/>
<evidence type="ECO:0000256" key="1">
    <source>
        <dbReference type="ARBA" id="ARBA00000073"/>
    </source>
</evidence>
<evidence type="ECO:0000313" key="8">
    <source>
        <dbReference type="EMBL" id="SHG30698.1"/>
    </source>
</evidence>
<dbReference type="GO" id="GO:0009982">
    <property type="term" value="F:pseudouridine synthase activity"/>
    <property type="evidence" value="ECO:0007669"/>
    <property type="project" value="InterPro"/>
</dbReference>
<protein>
    <recommendedName>
        <fullName evidence="6">Pseudouridine synthase</fullName>
        <ecNumber evidence="6">5.4.99.-</ecNumber>
    </recommendedName>
</protein>
<dbReference type="InterPro" id="IPR006224">
    <property type="entry name" value="PsdUridine_synth_RluA-like_CS"/>
</dbReference>
<keyword evidence="3 6" id="KW-0413">Isomerase</keyword>
<dbReference type="SUPFAM" id="SSF55120">
    <property type="entry name" value="Pseudouridine synthase"/>
    <property type="match status" value="1"/>
</dbReference>
<evidence type="ECO:0000256" key="6">
    <source>
        <dbReference type="RuleBase" id="RU362028"/>
    </source>
</evidence>
<dbReference type="InterPro" id="IPR006225">
    <property type="entry name" value="PsdUridine_synth_RluC/D"/>
</dbReference>
<dbReference type="STRING" id="930117.SAMN05216225_102544"/>
<evidence type="ECO:0000256" key="2">
    <source>
        <dbReference type="ARBA" id="ARBA00010876"/>
    </source>
</evidence>
<dbReference type="Pfam" id="PF00849">
    <property type="entry name" value="PseudoU_synth_2"/>
    <property type="match status" value="1"/>
</dbReference>
<dbReference type="EMBL" id="FQVW01000025">
    <property type="protein sequence ID" value="SHG30698.1"/>
    <property type="molecule type" value="Genomic_DNA"/>
</dbReference>
<dbReference type="PROSITE" id="PS50889">
    <property type="entry name" value="S4"/>
    <property type="match status" value="1"/>
</dbReference>
<dbReference type="Gene3D" id="3.30.2350.10">
    <property type="entry name" value="Pseudouridine synthase"/>
    <property type="match status" value="1"/>
</dbReference>
<comment type="function">
    <text evidence="6">Responsible for synthesis of pseudouridine from uracil.</text>
</comment>
<dbReference type="CDD" id="cd02869">
    <property type="entry name" value="PseudoU_synth_RluA_like"/>
    <property type="match status" value="1"/>
</dbReference>
<evidence type="ECO:0000259" key="7">
    <source>
        <dbReference type="Pfam" id="PF00849"/>
    </source>
</evidence>
<dbReference type="PANTHER" id="PTHR21600">
    <property type="entry name" value="MITOCHONDRIAL RNA PSEUDOURIDINE SYNTHASE"/>
    <property type="match status" value="1"/>
</dbReference>
<dbReference type="Proteomes" id="UP000183988">
    <property type="component" value="Unassembled WGS sequence"/>
</dbReference>
<dbReference type="InterPro" id="IPR006145">
    <property type="entry name" value="PsdUridine_synth_RsuA/RluA"/>
</dbReference>